<protein>
    <submittedName>
        <fullName evidence="4">Alcohol dehydrogenase putative</fullName>
    </submittedName>
</protein>
<dbReference type="OMA" id="MGYFGDW"/>
<dbReference type="EMBL" id="BDEQ01000001">
    <property type="protein sequence ID" value="GAT97183.1"/>
    <property type="molecule type" value="Genomic_DNA"/>
</dbReference>
<dbReference type="AlphaFoldDB" id="A0A5K1VRK7"/>
<evidence type="ECO:0000259" key="3">
    <source>
        <dbReference type="Pfam" id="PF25137"/>
    </source>
</evidence>
<dbReference type="VEuPathDB" id="AmoebaDB:EHI_088020"/>
<dbReference type="InterPro" id="IPR056798">
    <property type="entry name" value="ADH_Fe_C"/>
</dbReference>
<name>A0A5K1VRK7_ENTHI</name>
<dbReference type="InterPro" id="IPR018211">
    <property type="entry name" value="ADH_Fe_CS"/>
</dbReference>
<keyword evidence="1" id="KW-0560">Oxidoreductase</keyword>
<feature type="domain" description="Fe-containing alcohol dehydrogenase-like C-terminal" evidence="3">
    <location>
        <begin position="194"/>
        <end position="357"/>
    </location>
</feature>
<dbReference type="VEuPathDB" id="AmoebaDB:EHI7A_122950"/>
<dbReference type="CDD" id="cd08187">
    <property type="entry name" value="BDH"/>
    <property type="match status" value="1"/>
</dbReference>
<dbReference type="GO" id="GO:0046872">
    <property type="term" value="F:metal ion binding"/>
    <property type="evidence" value="ECO:0007669"/>
    <property type="project" value="InterPro"/>
</dbReference>
<dbReference type="Gene3D" id="3.40.50.1970">
    <property type="match status" value="1"/>
</dbReference>
<dbReference type="VEuPathDB" id="AmoebaDB:EHI8A_131400"/>
<organism evidence="4 5">
    <name type="scientific">Entamoeba histolytica</name>
    <dbReference type="NCBI Taxonomy" id="5759"/>
    <lineage>
        <taxon>Eukaryota</taxon>
        <taxon>Amoebozoa</taxon>
        <taxon>Evosea</taxon>
        <taxon>Archamoebae</taxon>
        <taxon>Mastigamoebida</taxon>
        <taxon>Entamoebidae</taxon>
        <taxon>Entamoeba</taxon>
    </lineage>
</organism>
<feature type="domain" description="Alcohol dehydrogenase iron-type/glycerol dehydrogenase GldA" evidence="2">
    <location>
        <begin position="9"/>
        <end position="179"/>
    </location>
</feature>
<dbReference type="InterPro" id="IPR001670">
    <property type="entry name" value="ADH_Fe/GldA"/>
</dbReference>
<dbReference type="FunFam" id="3.40.50.1970:FF:000003">
    <property type="entry name" value="Alcohol dehydrogenase, iron-containing"/>
    <property type="match status" value="1"/>
</dbReference>
<proteinExistence type="predicted"/>
<comment type="caution">
    <text evidence="4">The sequence shown here is derived from an EMBL/GenBank/DDBJ whole genome shotgun (WGS) entry which is preliminary data.</text>
</comment>
<dbReference type="Gene3D" id="1.20.1090.10">
    <property type="entry name" value="Dehydroquinate synthase-like - alpha domain"/>
    <property type="match status" value="1"/>
</dbReference>
<evidence type="ECO:0000313" key="4">
    <source>
        <dbReference type="EMBL" id="GAT97183.1"/>
    </source>
</evidence>
<dbReference type="GO" id="GO:1990362">
    <property type="term" value="F:butanol dehydrogenase (NAD+) activity"/>
    <property type="evidence" value="ECO:0007669"/>
    <property type="project" value="InterPro"/>
</dbReference>
<accession>A0A5K1VRK7</accession>
<gene>
    <name evidence="4" type="ORF">CL6EHI_088020</name>
</gene>
<evidence type="ECO:0000256" key="1">
    <source>
        <dbReference type="ARBA" id="ARBA00023002"/>
    </source>
</evidence>
<dbReference type="InterPro" id="IPR044731">
    <property type="entry name" value="BDH-like"/>
</dbReference>
<dbReference type="VEuPathDB" id="AmoebaDB:EHI5A_124940"/>
<dbReference type="Pfam" id="PF25137">
    <property type="entry name" value="ADH_Fe_C"/>
    <property type="match status" value="1"/>
</dbReference>
<dbReference type="PANTHER" id="PTHR43633:SF1">
    <property type="entry name" value="ALCOHOL DEHYDROGENASE YQHD"/>
    <property type="match status" value="1"/>
</dbReference>
<dbReference type="Proteomes" id="UP000078387">
    <property type="component" value="Unassembled WGS sequence"/>
</dbReference>
<dbReference type="Pfam" id="PF00465">
    <property type="entry name" value="Fe-ADH"/>
    <property type="match status" value="1"/>
</dbReference>
<dbReference type="VEuPathDB" id="AmoebaDB:KM1_262120"/>
<sequence length="382" mass="42573">MKNFTYYNPVRLIYGKGSCEEISKQQLIPEDARVMMIYGGGSIKKNGVYEEVKKYVKPVIEFGGIEANPTHETCSKAIALAKENQINFLLAVGGGSVVDGTKYIALGMEHTYSNDTYDIVMKAGQFKYQKAKAQIGVILTLPATGSEMNCGFVISRKSDNMKMAGQDVSVFPKWSIVDPCHSMSLPDNQVRNGIIDSFVHVYEQYIGHYQENPVTDGEAEAVMRTLMKVAPITLKDHYDYQARATFCYAATVALNYSLACGVEQCWGAHMIGHEITAYYGLAHGETLAMTMPGVMRFHKEKNAKKLIQMAQQVFGIPNPKPEDAITATENFFLSIGAKVRLSQWEKGKEFFDQIAQKFDSRPCGVYKDIDSKACLTILNDIY</sequence>
<dbReference type="SUPFAM" id="SSF56796">
    <property type="entry name" value="Dehydroquinate synthase-like"/>
    <property type="match status" value="1"/>
</dbReference>
<reference evidence="4 5" key="1">
    <citation type="submission" date="2016-05" db="EMBL/GenBank/DDBJ databases">
        <title>First whole genome sequencing of Entamoeba histolytica HM1:IMSS-clone-6.</title>
        <authorList>
            <person name="Mukherjee Avik.K."/>
            <person name="Izumyama S."/>
            <person name="Nakada-Tsukui K."/>
            <person name="Nozaki T."/>
        </authorList>
    </citation>
    <scope>NUCLEOTIDE SEQUENCE [LARGE SCALE GENOMIC DNA]</scope>
    <source>
        <strain evidence="4 5">HM1:IMSS clone 6</strain>
    </source>
</reference>
<dbReference type="PANTHER" id="PTHR43633">
    <property type="entry name" value="ALCOHOL DEHYDROGENASE YQHD"/>
    <property type="match status" value="1"/>
</dbReference>
<evidence type="ECO:0000259" key="2">
    <source>
        <dbReference type="Pfam" id="PF00465"/>
    </source>
</evidence>
<evidence type="ECO:0000313" key="5">
    <source>
        <dbReference type="Proteomes" id="UP000078387"/>
    </source>
</evidence>
<dbReference type="PROSITE" id="PS00060">
    <property type="entry name" value="ADH_IRON_2"/>
    <property type="match status" value="1"/>
</dbReference>